<protein>
    <submittedName>
        <fullName evidence="2">Putative toxin-antitoxin system, toxin component</fullName>
    </submittedName>
</protein>
<dbReference type="Pfam" id="PF01909">
    <property type="entry name" value="NTP_transf_2"/>
    <property type="match status" value="1"/>
</dbReference>
<evidence type="ECO:0000313" key="2">
    <source>
        <dbReference type="EMBL" id="EMO57534.1"/>
    </source>
</evidence>
<name>M6VWZ7_9LEPT</name>
<dbReference type="EMBL" id="AKWE02000112">
    <property type="protein sequence ID" value="EMO57534.1"/>
    <property type="molecule type" value="Genomic_DNA"/>
</dbReference>
<dbReference type="GO" id="GO:0016779">
    <property type="term" value="F:nucleotidyltransferase activity"/>
    <property type="evidence" value="ECO:0007669"/>
    <property type="project" value="InterPro"/>
</dbReference>
<accession>M6VWZ7</accession>
<dbReference type="Proteomes" id="UP000012149">
    <property type="component" value="Unassembled WGS sequence"/>
</dbReference>
<dbReference type="CDD" id="cd05403">
    <property type="entry name" value="NT_KNTase_like"/>
    <property type="match status" value="1"/>
</dbReference>
<organism evidence="2 3">
    <name type="scientific">Leptospira santarosai str. CBC1416</name>
    <dbReference type="NCBI Taxonomy" id="1193059"/>
    <lineage>
        <taxon>Bacteria</taxon>
        <taxon>Pseudomonadati</taxon>
        <taxon>Spirochaetota</taxon>
        <taxon>Spirochaetia</taxon>
        <taxon>Leptospirales</taxon>
        <taxon>Leptospiraceae</taxon>
        <taxon>Leptospira</taxon>
    </lineage>
</organism>
<proteinExistence type="predicted"/>
<gene>
    <name evidence="2" type="ORF">LEP1GSC161_2315</name>
</gene>
<dbReference type="InterPro" id="IPR043519">
    <property type="entry name" value="NT_sf"/>
</dbReference>
<dbReference type="SUPFAM" id="SSF81301">
    <property type="entry name" value="Nucleotidyltransferase"/>
    <property type="match status" value="1"/>
</dbReference>
<comment type="caution">
    <text evidence="2">The sequence shown here is derived from an EMBL/GenBank/DDBJ whole genome shotgun (WGS) entry which is preliminary data.</text>
</comment>
<dbReference type="Gene3D" id="3.30.460.10">
    <property type="entry name" value="Beta Polymerase, domain 2"/>
    <property type="match status" value="1"/>
</dbReference>
<dbReference type="AlphaFoldDB" id="M6VWZ7"/>
<dbReference type="InterPro" id="IPR002934">
    <property type="entry name" value="Polymerase_NTP_transf_dom"/>
</dbReference>
<sequence length="146" mass="17295">MSVIVFPKRDPLGGMSREELMEKIRSSVQGKATRGFLFGSVARKTQHAYSDVDLILIMDTTIPFLNRPESFPELFALPVELNLFVYTPQEWEKAQDQSKYPGFWKSVFEDIYDSDFVRQNFRSQRFDFKIMELLYRSTRIFLLRNF</sequence>
<reference evidence="2 3" key="1">
    <citation type="submission" date="2013-01" db="EMBL/GenBank/DDBJ databases">
        <authorList>
            <person name="Harkins D.M."/>
            <person name="Durkin A.S."/>
            <person name="Brinkac L.M."/>
            <person name="Haft D.H."/>
            <person name="Selengut J.D."/>
            <person name="Sanka R."/>
            <person name="DePew J."/>
            <person name="Purushe J."/>
            <person name="Matthias M.A."/>
            <person name="Vinetz J.M."/>
            <person name="Sutton G.G."/>
            <person name="Nierman W.C."/>
            <person name="Fouts D.E."/>
        </authorList>
    </citation>
    <scope>NUCLEOTIDE SEQUENCE [LARGE SCALE GENOMIC DNA]</scope>
    <source>
        <strain evidence="2 3">CBC1416</strain>
    </source>
</reference>
<evidence type="ECO:0000259" key="1">
    <source>
        <dbReference type="Pfam" id="PF01909"/>
    </source>
</evidence>
<evidence type="ECO:0000313" key="3">
    <source>
        <dbReference type="Proteomes" id="UP000012149"/>
    </source>
</evidence>
<feature type="domain" description="Polymerase nucleotidyl transferase" evidence="1">
    <location>
        <begin position="32"/>
        <end position="61"/>
    </location>
</feature>